<proteinExistence type="predicted"/>
<dbReference type="AlphaFoldDB" id="J0D9Y8"/>
<keyword evidence="2" id="KW-1185">Reference proteome</keyword>
<dbReference type="InParanoid" id="J0D9Y8"/>
<evidence type="ECO:0000313" key="2">
    <source>
        <dbReference type="Proteomes" id="UP000006514"/>
    </source>
</evidence>
<accession>J0D9Y8</accession>
<organism evidence="1 2">
    <name type="scientific">Auricularia subglabra (strain TFB-10046 / SS5)</name>
    <name type="common">White-rot fungus</name>
    <name type="synonym">Auricularia delicata (strain TFB10046)</name>
    <dbReference type="NCBI Taxonomy" id="717982"/>
    <lineage>
        <taxon>Eukaryota</taxon>
        <taxon>Fungi</taxon>
        <taxon>Dikarya</taxon>
        <taxon>Basidiomycota</taxon>
        <taxon>Agaricomycotina</taxon>
        <taxon>Agaricomycetes</taxon>
        <taxon>Auriculariales</taxon>
        <taxon>Auriculariaceae</taxon>
        <taxon>Auricularia</taxon>
    </lineage>
</organism>
<protein>
    <submittedName>
        <fullName evidence="1">Uncharacterized protein</fullName>
    </submittedName>
</protein>
<evidence type="ECO:0000313" key="1">
    <source>
        <dbReference type="EMBL" id="EJD36722.1"/>
    </source>
</evidence>
<name>J0D9Y8_AURST</name>
<dbReference type="eggNOG" id="ENOG502S0SA">
    <property type="taxonomic scope" value="Eukaryota"/>
</dbReference>
<dbReference type="KEGG" id="adl:AURDEDRAFT_174242"/>
<dbReference type="PANTHER" id="PTHR46579:SF1">
    <property type="entry name" value="F5_8 TYPE C DOMAIN-CONTAINING PROTEIN"/>
    <property type="match status" value="1"/>
</dbReference>
<dbReference type="OrthoDB" id="3239894at2759"/>
<dbReference type="Proteomes" id="UP000006514">
    <property type="component" value="Unassembled WGS sequence"/>
</dbReference>
<gene>
    <name evidence="1" type="ORF">AURDEDRAFT_174242</name>
</gene>
<dbReference type="PANTHER" id="PTHR46579">
    <property type="entry name" value="F5/8 TYPE C DOMAIN-CONTAINING PROTEIN-RELATED"/>
    <property type="match status" value="1"/>
</dbReference>
<sequence>MDANGKWCPVFEQRTGLEQKQLALEWLELPADQRQRHFDAHGQQWSELMRLPYFDPVRQTVIGPMHCLLNGIVKNLWYDTWIKGTKTLRPNTDGGTLRELDFIHQMLKKFEVPSWVGRLPKVIGEPAGGSLSSDEWKWLAILFGPVVLPPLWYLTQSDADDEHKAAHKRYTAKVKSYEKSCEKAEGELDARSFAKWQEKHPAPDLPSQLRRVEGEIPMFLSLSASLRLLLGRSLTDENVERGNTLLLDHLKQYCELYNGNYLKFNQHWSTHVPHQVFDLGPIYGFWEFPYGCVNKSLKSINTNNRRKEELELTMLKT</sequence>
<dbReference type="OMA" id="HRTILTS"/>
<reference evidence="2" key="1">
    <citation type="journal article" date="2012" name="Science">
        <title>The Paleozoic origin of enzymatic lignin decomposition reconstructed from 31 fungal genomes.</title>
        <authorList>
            <person name="Floudas D."/>
            <person name="Binder M."/>
            <person name="Riley R."/>
            <person name="Barry K."/>
            <person name="Blanchette R.A."/>
            <person name="Henrissat B."/>
            <person name="Martinez A.T."/>
            <person name="Otillar R."/>
            <person name="Spatafora J.W."/>
            <person name="Yadav J.S."/>
            <person name="Aerts A."/>
            <person name="Benoit I."/>
            <person name="Boyd A."/>
            <person name="Carlson A."/>
            <person name="Copeland A."/>
            <person name="Coutinho P.M."/>
            <person name="de Vries R.P."/>
            <person name="Ferreira P."/>
            <person name="Findley K."/>
            <person name="Foster B."/>
            <person name="Gaskell J."/>
            <person name="Glotzer D."/>
            <person name="Gorecki P."/>
            <person name="Heitman J."/>
            <person name="Hesse C."/>
            <person name="Hori C."/>
            <person name="Igarashi K."/>
            <person name="Jurgens J.A."/>
            <person name="Kallen N."/>
            <person name="Kersten P."/>
            <person name="Kohler A."/>
            <person name="Kuees U."/>
            <person name="Kumar T.K.A."/>
            <person name="Kuo A."/>
            <person name="LaButti K."/>
            <person name="Larrondo L.F."/>
            <person name="Lindquist E."/>
            <person name="Ling A."/>
            <person name="Lombard V."/>
            <person name="Lucas S."/>
            <person name="Lundell T."/>
            <person name="Martin R."/>
            <person name="McLaughlin D.J."/>
            <person name="Morgenstern I."/>
            <person name="Morin E."/>
            <person name="Murat C."/>
            <person name="Nagy L.G."/>
            <person name="Nolan M."/>
            <person name="Ohm R.A."/>
            <person name="Patyshakuliyeva A."/>
            <person name="Rokas A."/>
            <person name="Ruiz-Duenas F.J."/>
            <person name="Sabat G."/>
            <person name="Salamov A."/>
            <person name="Samejima M."/>
            <person name="Schmutz J."/>
            <person name="Slot J.C."/>
            <person name="St John F."/>
            <person name="Stenlid J."/>
            <person name="Sun H."/>
            <person name="Sun S."/>
            <person name="Syed K."/>
            <person name="Tsang A."/>
            <person name="Wiebenga A."/>
            <person name="Young D."/>
            <person name="Pisabarro A."/>
            <person name="Eastwood D.C."/>
            <person name="Martin F."/>
            <person name="Cullen D."/>
            <person name="Grigoriev I.V."/>
            <person name="Hibbett D.S."/>
        </authorList>
    </citation>
    <scope>NUCLEOTIDE SEQUENCE [LARGE SCALE GENOMIC DNA]</scope>
    <source>
        <strain evidence="2">TFB10046</strain>
    </source>
</reference>
<dbReference type="EMBL" id="JH687855">
    <property type="protein sequence ID" value="EJD36722.1"/>
    <property type="molecule type" value="Genomic_DNA"/>
</dbReference>